<keyword evidence="3" id="KW-1185">Reference proteome</keyword>
<dbReference type="RefSeq" id="WP_007045076.1">
    <property type="nucleotide sequence ID" value="NZ_AGJL01000051.1"/>
</dbReference>
<gene>
    <name evidence="2" type="ORF">MetfoDRAFT_1652</name>
</gene>
<evidence type="ECO:0000313" key="3">
    <source>
        <dbReference type="Proteomes" id="UP000003706"/>
    </source>
</evidence>
<dbReference type="Proteomes" id="UP000003706">
    <property type="component" value="Unassembled WGS sequence"/>
</dbReference>
<feature type="transmembrane region" description="Helical" evidence="1">
    <location>
        <begin position="68"/>
        <end position="90"/>
    </location>
</feature>
<comment type="caution">
    <text evidence="2">The sequence shown here is derived from an EMBL/GenBank/DDBJ whole genome shotgun (WGS) entry which is preliminary data.</text>
</comment>
<evidence type="ECO:0000313" key="2">
    <source>
        <dbReference type="EMBL" id="EHP84478.1"/>
    </source>
</evidence>
<protein>
    <submittedName>
        <fullName evidence="2">Uncharacterized protein</fullName>
    </submittedName>
</protein>
<keyword evidence="1" id="KW-0812">Transmembrane</keyword>
<evidence type="ECO:0000256" key="1">
    <source>
        <dbReference type="SAM" id="Phobius"/>
    </source>
</evidence>
<reference evidence="2 3" key="1">
    <citation type="submission" date="2011-09" db="EMBL/GenBank/DDBJ databases">
        <title>The draft genome of Methanotorris formicicus Mc-S-70.</title>
        <authorList>
            <consortium name="US DOE Joint Genome Institute (JGI-PGF)"/>
            <person name="Lucas S."/>
            <person name="Han J."/>
            <person name="Lapidus A."/>
            <person name="Cheng J.-F."/>
            <person name="Goodwin L."/>
            <person name="Pitluck S."/>
            <person name="Peters L."/>
            <person name="Land M.L."/>
            <person name="Hauser L."/>
            <person name="Sieprawska-Lupa M."/>
            <person name="Takai K."/>
            <person name="Miyazaki J."/>
            <person name="Whitman W."/>
            <person name="Woyke T.J."/>
        </authorList>
    </citation>
    <scope>NUCLEOTIDE SEQUENCE [LARGE SCALE GENOMIC DNA]</scope>
    <source>
        <strain evidence="2 3">Mc-S-70</strain>
    </source>
</reference>
<keyword evidence="1" id="KW-0472">Membrane</keyword>
<organism evidence="2 3">
    <name type="scientific">Methanotorris formicicus Mc-S-70</name>
    <dbReference type="NCBI Taxonomy" id="647171"/>
    <lineage>
        <taxon>Archaea</taxon>
        <taxon>Methanobacteriati</taxon>
        <taxon>Methanobacteriota</taxon>
        <taxon>Methanomada group</taxon>
        <taxon>Methanococci</taxon>
        <taxon>Methanococcales</taxon>
        <taxon>Methanocaldococcaceae</taxon>
        <taxon>Methanotorris</taxon>
    </lineage>
</organism>
<sequence>MDDVEERLNTLGKKILEMEKRVDAKIKENEKKIDKKIYEFSKQNSMFLLAMYVKMLNEIAKELKRIRYFLLLLNLVFYLAILGIFVYFVLNLR</sequence>
<dbReference type="AlphaFoldDB" id="H1L0S8"/>
<dbReference type="STRING" id="647171.MetfoDRAFT_1652"/>
<keyword evidence="1" id="KW-1133">Transmembrane helix</keyword>
<accession>H1L0S8</accession>
<dbReference type="EMBL" id="AGJL01000051">
    <property type="protein sequence ID" value="EHP84478.1"/>
    <property type="molecule type" value="Genomic_DNA"/>
</dbReference>
<proteinExistence type="predicted"/>
<name>H1L0S8_9EURY</name>